<dbReference type="Pfam" id="PF13410">
    <property type="entry name" value="GST_C_2"/>
    <property type="match status" value="1"/>
</dbReference>
<accession>A0A5B8SWH9</accession>
<dbReference type="Gene3D" id="3.40.30.10">
    <property type="entry name" value="Glutaredoxin"/>
    <property type="match status" value="1"/>
</dbReference>
<dbReference type="PANTHER" id="PTHR43917:SF8">
    <property type="entry name" value="GH16740P-RELATED"/>
    <property type="match status" value="1"/>
</dbReference>
<evidence type="ECO:0000256" key="2">
    <source>
        <dbReference type="ARBA" id="ARBA00022490"/>
    </source>
</evidence>
<evidence type="ECO:0000259" key="3">
    <source>
        <dbReference type="PROSITE" id="PS50404"/>
    </source>
</evidence>
<dbReference type="InterPro" id="IPR040079">
    <property type="entry name" value="Glutathione_S-Trfase"/>
</dbReference>
<dbReference type="PANTHER" id="PTHR43917">
    <property type="match status" value="1"/>
</dbReference>
<dbReference type="OrthoDB" id="9797500at2"/>
<dbReference type="KEGG" id="paur:FGL86_13210"/>
<dbReference type="SFLD" id="SFLDG00358">
    <property type="entry name" value="Main_(cytGST)"/>
    <property type="match status" value="1"/>
</dbReference>
<dbReference type="InterPro" id="IPR036249">
    <property type="entry name" value="Thioredoxin-like_sf"/>
</dbReference>
<dbReference type="SFLD" id="SFLDS00019">
    <property type="entry name" value="Glutathione_Transferase_(cytos"/>
    <property type="match status" value="1"/>
</dbReference>
<dbReference type="InterPro" id="IPR004045">
    <property type="entry name" value="Glutathione_S-Trfase_N"/>
</dbReference>
<evidence type="ECO:0000313" key="6">
    <source>
        <dbReference type="Proteomes" id="UP000321272"/>
    </source>
</evidence>
<dbReference type="Pfam" id="PF13417">
    <property type="entry name" value="GST_N_3"/>
    <property type="match status" value="1"/>
</dbReference>
<dbReference type="SUPFAM" id="SSF47616">
    <property type="entry name" value="GST C-terminal domain-like"/>
    <property type="match status" value="1"/>
</dbReference>
<dbReference type="AlphaFoldDB" id="A0A5B8SWH9"/>
<reference evidence="5 6" key="1">
    <citation type="submission" date="2019-06" db="EMBL/GenBank/DDBJ databases">
        <title>Genome analyses of bacteria isolated from kimchi.</title>
        <authorList>
            <person name="Lee S."/>
            <person name="Ahn S."/>
            <person name="Roh S."/>
        </authorList>
    </citation>
    <scope>NUCLEOTIDE SEQUENCE [LARGE SCALE GENOMIC DNA]</scope>
    <source>
        <strain evidence="5 6">CBA4606</strain>
    </source>
</reference>
<dbReference type="RefSeq" id="WP_147184983.1">
    <property type="nucleotide sequence ID" value="NZ_CP042382.1"/>
</dbReference>
<sequence>MNLTLYANRLSQPCRAVEILLRELDVPYTWHEVDFANGQAREPWFAERINALKTIPALLETADDDPAMNADFRLGESHAIQRYICRQADNQEKARCWYPGEQDSRRAAKIDQWLAWHHGNIRCHDTFHDIMNLHLTLPMLKYELQQTRIRPLQERLKSSLALLEHHFKHQDASAITLCGGKHSTLADLSMVCELYQIIAIGYRLPGYPRVARWIDTIASRPHFQNVSSEIIAQGRSIREQSGGYLDLEHTFI</sequence>
<dbReference type="SUPFAM" id="SSF52833">
    <property type="entry name" value="Thioredoxin-like"/>
    <property type="match status" value="1"/>
</dbReference>
<evidence type="ECO:0000256" key="1">
    <source>
        <dbReference type="ARBA" id="ARBA00004496"/>
    </source>
</evidence>
<name>A0A5B8SWH9_9GAMM</name>
<dbReference type="GO" id="GO:0005737">
    <property type="term" value="C:cytoplasm"/>
    <property type="evidence" value="ECO:0007669"/>
    <property type="project" value="UniProtKB-SubCell"/>
</dbReference>
<evidence type="ECO:0000313" key="5">
    <source>
        <dbReference type="EMBL" id="QEA39935.1"/>
    </source>
</evidence>
<dbReference type="GO" id="GO:0016740">
    <property type="term" value="F:transferase activity"/>
    <property type="evidence" value="ECO:0007669"/>
    <property type="project" value="UniProtKB-KW"/>
</dbReference>
<keyword evidence="6" id="KW-1185">Reference proteome</keyword>
<dbReference type="PROSITE" id="PS50404">
    <property type="entry name" value="GST_NTER"/>
    <property type="match status" value="1"/>
</dbReference>
<dbReference type="EMBL" id="CP042382">
    <property type="protein sequence ID" value="QEA39935.1"/>
    <property type="molecule type" value="Genomic_DNA"/>
</dbReference>
<organism evidence="5 6">
    <name type="scientific">Pistricoccus aurantiacus</name>
    <dbReference type="NCBI Taxonomy" id="1883414"/>
    <lineage>
        <taxon>Bacteria</taxon>
        <taxon>Pseudomonadati</taxon>
        <taxon>Pseudomonadota</taxon>
        <taxon>Gammaproteobacteria</taxon>
        <taxon>Oceanospirillales</taxon>
        <taxon>Halomonadaceae</taxon>
        <taxon>Pistricoccus</taxon>
    </lineage>
</organism>
<dbReference type="InterPro" id="IPR051369">
    <property type="entry name" value="GST_Theta"/>
</dbReference>
<feature type="domain" description="GST C-terminal" evidence="4">
    <location>
        <begin position="103"/>
        <end position="240"/>
    </location>
</feature>
<proteinExistence type="predicted"/>
<dbReference type="Proteomes" id="UP000321272">
    <property type="component" value="Chromosome"/>
</dbReference>
<gene>
    <name evidence="5" type="ORF">FGL86_13210</name>
</gene>
<dbReference type="InterPro" id="IPR010987">
    <property type="entry name" value="Glutathione-S-Trfase_C-like"/>
</dbReference>
<feature type="domain" description="GST N-terminal" evidence="3">
    <location>
        <begin position="1"/>
        <end position="92"/>
    </location>
</feature>
<keyword evidence="5" id="KW-0808">Transferase</keyword>
<dbReference type="InterPro" id="IPR036282">
    <property type="entry name" value="Glutathione-S-Trfase_C_sf"/>
</dbReference>
<protein>
    <submittedName>
        <fullName evidence="5">Glutathione S-transferase family protein</fullName>
    </submittedName>
</protein>
<evidence type="ECO:0000259" key="4">
    <source>
        <dbReference type="PROSITE" id="PS50405"/>
    </source>
</evidence>
<dbReference type="Gene3D" id="1.20.1050.10">
    <property type="match status" value="1"/>
</dbReference>
<keyword evidence="2" id="KW-0963">Cytoplasm</keyword>
<comment type="subcellular location">
    <subcellularLocation>
        <location evidence="1">Cytoplasm</location>
    </subcellularLocation>
</comment>
<dbReference type="PROSITE" id="PS50405">
    <property type="entry name" value="GST_CTER"/>
    <property type="match status" value="1"/>
</dbReference>